<accession>A0A8S5UB97</accession>
<protein>
    <submittedName>
        <fullName evidence="1">Uncharacterized protein</fullName>
    </submittedName>
</protein>
<sequence>MHTLHLRNFFALVCLLLLTASVAAAAPANHSELMADGAYRKAFGAYAAAEQEAMKRLDARDFAAVREAVHAEMAESARLEISTGSSEAEAWSNAYGQGRDRLNRELTWNWLRRHPEGIQGLYRMQSKVFDGWMTVQKKKEADLYEVHISACQKNAPFNSGELTGQGRLKGNAMWVADQSDARNPIRIVFHGETAVITEPEAFKKSGILGAGVSFEGDFIREKKSAGKNFSAADRKAMGVFLSNFTEIGMMNFTADDVLDTAHPYEMIRFGIWHNFMNNRSRIQPCATHECPWGSLTIDCASVRDSLRRYFGYNLRQCLSASHPDSASPSDRFHFDGTRYHFEGAAGEAVYHARVGGARQGADGLIEMNGIVYSADDEKDILGSFTAQARPHIWKGKNALAIVSLKTQFRE</sequence>
<evidence type="ECO:0000313" key="1">
    <source>
        <dbReference type="EMBL" id="DAF91767.1"/>
    </source>
</evidence>
<proteinExistence type="predicted"/>
<name>A0A8S5UB97_9CAUD</name>
<reference evidence="1" key="1">
    <citation type="journal article" date="2021" name="Proc. Natl. Acad. Sci. U.S.A.">
        <title>A Catalog of Tens of Thousands of Viruses from Human Metagenomes Reveals Hidden Associations with Chronic Diseases.</title>
        <authorList>
            <person name="Tisza M.J."/>
            <person name="Buck C.B."/>
        </authorList>
    </citation>
    <scope>NUCLEOTIDE SEQUENCE</scope>
    <source>
        <strain evidence="1">CtcT39</strain>
    </source>
</reference>
<organism evidence="1">
    <name type="scientific">Caudovirales sp. ctcT39</name>
    <dbReference type="NCBI Taxonomy" id="2825769"/>
    <lineage>
        <taxon>Viruses</taxon>
        <taxon>Duplodnaviria</taxon>
        <taxon>Heunggongvirae</taxon>
        <taxon>Uroviricota</taxon>
        <taxon>Caudoviricetes</taxon>
    </lineage>
</organism>
<dbReference type="EMBL" id="BK016061">
    <property type="protein sequence ID" value="DAF91767.1"/>
    <property type="molecule type" value="Genomic_DNA"/>
</dbReference>